<dbReference type="AlphaFoldDB" id="U5DHI6"/>
<dbReference type="Proteomes" id="UP000016960">
    <property type="component" value="Unassembled WGS sequence"/>
</dbReference>
<dbReference type="RefSeq" id="WP_022608940.1">
    <property type="nucleotide sequence ID" value="NZ_ASSJ01000081.1"/>
</dbReference>
<proteinExistence type="predicted"/>
<name>U5DHI6_9CHRO</name>
<keyword evidence="3" id="KW-1185">Reference proteome</keyword>
<dbReference type="eggNOG" id="ENOG502Z8IN">
    <property type="taxonomic scope" value="Bacteria"/>
</dbReference>
<evidence type="ECO:0008006" key="4">
    <source>
        <dbReference type="Google" id="ProtNLM"/>
    </source>
</evidence>
<organism evidence="2 3">
    <name type="scientific">Rubidibacter lacunae KORDI 51-2</name>
    <dbReference type="NCBI Taxonomy" id="582515"/>
    <lineage>
        <taxon>Bacteria</taxon>
        <taxon>Bacillati</taxon>
        <taxon>Cyanobacteriota</taxon>
        <taxon>Cyanophyceae</taxon>
        <taxon>Oscillatoriophycideae</taxon>
        <taxon>Chroococcales</taxon>
        <taxon>Aphanothecaceae</taxon>
        <taxon>Rubidibacter</taxon>
    </lineage>
</organism>
<feature type="compositionally biased region" description="Polar residues" evidence="1">
    <location>
        <begin position="1"/>
        <end position="14"/>
    </location>
</feature>
<reference evidence="2 3" key="1">
    <citation type="submission" date="2013-05" db="EMBL/GenBank/DDBJ databases">
        <title>Draft genome sequence of Rubidibacter lacunae KORDI 51-2.</title>
        <authorList>
            <person name="Choi D.H."/>
            <person name="Noh J.H."/>
            <person name="Kwon K.-K."/>
            <person name="Lee J.-H."/>
            <person name="Ryu J.-Y."/>
        </authorList>
    </citation>
    <scope>NUCLEOTIDE SEQUENCE [LARGE SCALE GENOMIC DNA]</scope>
    <source>
        <strain evidence="2 3">KORDI 51-2</strain>
    </source>
</reference>
<feature type="region of interest" description="Disordered" evidence="1">
    <location>
        <begin position="1"/>
        <end position="21"/>
    </location>
</feature>
<gene>
    <name evidence="2" type="ORF">KR51_00033280</name>
</gene>
<dbReference type="InParanoid" id="U5DHI6"/>
<dbReference type="EMBL" id="ASSJ01000081">
    <property type="protein sequence ID" value="ERN40049.1"/>
    <property type="molecule type" value="Genomic_DNA"/>
</dbReference>
<protein>
    <recommendedName>
        <fullName evidence="4">DUF3038 domain-containing protein</fullName>
    </recommendedName>
</protein>
<evidence type="ECO:0000256" key="1">
    <source>
        <dbReference type="SAM" id="MobiDB-lite"/>
    </source>
</evidence>
<evidence type="ECO:0000313" key="3">
    <source>
        <dbReference type="Proteomes" id="UP000016960"/>
    </source>
</evidence>
<dbReference type="InterPro" id="IPR021399">
    <property type="entry name" value="DUF3038"/>
</dbReference>
<dbReference type="OrthoDB" id="509618at2"/>
<evidence type="ECO:0000313" key="2">
    <source>
        <dbReference type="EMBL" id="ERN40049.1"/>
    </source>
</evidence>
<dbReference type="Pfam" id="PF11237">
    <property type="entry name" value="DUF3038"/>
    <property type="match status" value="1"/>
</dbReference>
<sequence>MSQSASVTSEQQPDWHSPPAPTVPSILESLPDFALADDRCSPHVQQRIDLFLLALEALELGGSERMLVAARDLQLQSLVSNRVVLWRLRCTNPWRRSYARRSLTQAEAKALTLVATRRAKQLTVAIRQLVMVQTQLRDKKLTINSHVRLTQYLDRFSAHFRGRMNPRRAKVAMYLGDRAQLDALALLLLSRLLFLTGTTGAQRLWSSLFDGEIR</sequence>
<accession>U5DHI6</accession>
<dbReference type="STRING" id="582515.KR51_00033280"/>
<comment type="caution">
    <text evidence="2">The sequence shown here is derived from an EMBL/GenBank/DDBJ whole genome shotgun (WGS) entry which is preliminary data.</text>
</comment>